<evidence type="ECO:0000313" key="1">
    <source>
        <dbReference type="Proteomes" id="UP000189701"/>
    </source>
</evidence>
<gene>
    <name evidence="2" type="primary">LOC104231504</name>
</gene>
<name>A0A1U7WW38_NICSY</name>
<accession>A0A1U7WW38</accession>
<dbReference type="eggNOG" id="KOG0017">
    <property type="taxonomic scope" value="Eukaryota"/>
</dbReference>
<reference evidence="2" key="2">
    <citation type="submission" date="2025-08" db="UniProtKB">
        <authorList>
            <consortium name="RefSeq"/>
        </authorList>
    </citation>
    <scope>IDENTIFICATION</scope>
    <source>
        <tissue evidence="2">Leaf</tissue>
    </source>
</reference>
<dbReference type="RefSeq" id="XP_009782818.1">
    <property type="nucleotide sequence ID" value="XM_009784516.1"/>
</dbReference>
<dbReference type="GeneID" id="104231504"/>
<dbReference type="InterPro" id="IPR021109">
    <property type="entry name" value="Peptidase_aspartic_dom_sf"/>
</dbReference>
<dbReference type="KEGG" id="nsy:104231504"/>
<dbReference type="PANTHER" id="PTHR33240:SF8">
    <property type="entry name" value="OS03G0439900 PROTEIN"/>
    <property type="match status" value="1"/>
</dbReference>
<dbReference type="PANTHER" id="PTHR33240">
    <property type="entry name" value="OS08G0508500 PROTEIN"/>
    <property type="match status" value="1"/>
</dbReference>
<dbReference type="Gene3D" id="2.40.70.10">
    <property type="entry name" value="Acid Proteases"/>
    <property type="match status" value="1"/>
</dbReference>
<proteinExistence type="predicted"/>
<evidence type="ECO:0000313" key="2">
    <source>
        <dbReference type="RefSeq" id="XP_009782818.1"/>
    </source>
</evidence>
<dbReference type="AlphaFoldDB" id="A0A1U7WW38"/>
<organism evidence="1 2">
    <name type="scientific">Nicotiana sylvestris</name>
    <name type="common">Wood tobacco</name>
    <name type="synonym">South American tobacco</name>
    <dbReference type="NCBI Taxonomy" id="4096"/>
    <lineage>
        <taxon>Eukaryota</taxon>
        <taxon>Viridiplantae</taxon>
        <taxon>Streptophyta</taxon>
        <taxon>Embryophyta</taxon>
        <taxon>Tracheophyta</taxon>
        <taxon>Spermatophyta</taxon>
        <taxon>Magnoliopsida</taxon>
        <taxon>eudicotyledons</taxon>
        <taxon>Gunneridae</taxon>
        <taxon>Pentapetalae</taxon>
        <taxon>asterids</taxon>
        <taxon>lamiids</taxon>
        <taxon>Solanales</taxon>
        <taxon>Solanaceae</taxon>
        <taxon>Nicotianoideae</taxon>
        <taxon>Nicotianeae</taxon>
        <taxon>Nicotiana</taxon>
    </lineage>
</organism>
<sequence>MRETRDDDKSSKAKIGGYSFNISTSELVAVLRCMGDKVLEEYSITFDDADADGVLTPHNDTLVISLLVHDTYVKRVLIDPGSFVNIILLRVVIEMQANDKMIPKAHTLSGFDSSSVVTIGEIILMTFAEEVVKDTKFHMVEMDIAYNMILDRPWIHETDNVPSTLHQVIMFPSQ</sequence>
<dbReference type="CDD" id="cd00303">
    <property type="entry name" value="retropepsin_like"/>
    <property type="match status" value="1"/>
</dbReference>
<reference evidence="1" key="1">
    <citation type="journal article" date="2013" name="Genome Biol.">
        <title>Reference genomes and transcriptomes of Nicotiana sylvestris and Nicotiana tomentosiformis.</title>
        <authorList>
            <person name="Sierro N."/>
            <person name="Battey J.N."/>
            <person name="Ouadi S."/>
            <person name="Bovet L."/>
            <person name="Goepfert S."/>
            <person name="Bakaher N."/>
            <person name="Peitsch M.C."/>
            <person name="Ivanov N.V."/>
        </authorList>
    </citation>
    <scope>NUCLEOTIDE SEQUENCE [LARGE SCALE GENOMIC DNA]</scope>
</reference>
<keyword evidence="1" id="KW-1185">Reference proteome</keyword>
<dbReference type="Proteomes" id="UP000189701">
    <property type="component" value="Unplaced"/>
</dbReference>
<protein>
    <submittedName>
        <fullName evidence="2">Uncharacterized protein LOC104231504</fullName>
    </submittedName>
</protein>